<dbReference type="PIRSF" id="PIRSF016550">
    <property type="entry name" value="Rab_ger_ger_transf_A_euk"/>
    <property type="match status" value="1"/>
</dbReference>
<reference evidence="6" key="1">
    <citation type="submission" date="2016-11" db="UniProtKB">
        <authorList>
            <consortium name="WormBaseParasite"/>
        </authorList>
    </citation>
    <scope>IDENTIFICATION</scope>
</reference>
<dbReference type="GO" id="GO:0007264">
    <property type="term" value="P:small GTPase-mediated signal transduction"/>
    <property type="evidence" value="ECO:0007669"/>
    <property type="project" value="InterPro"/>
</dbReference>
<dbReference type="GO" id="GO:0005096">
    <property type="term" value="F:GTPase activator activity"/>
    <property type="evidence" value="ECO:0007669"/>
    <property type="project" value="UniProtKB-KW"/>
</dbReference>
<evidence type="ECO:0000256" key="4">
    <source>
        <dbReference type="ARBA" id="ARBA00022490"/>
    </source>
</evidence>
<dbReference type="Gene3D" id="3.50.50.60">
    <property type="entry name" value="FAD/NAD(P)-binding domain"/>
    <property type="match status" value="1"/>
</dbReference>
<dbReference type="FunFam" id="1.10.405.10:FF:000003">
    <property type="entry name" value="Rab proteins geranylgeranyltransferase component A"/>
    <property type="match status" value="1"/>
</dbReference>
<dbReference type="GO" id="GO:0006886">
    <property type="term" value="P:intracellular protein transport"/>
    <property type="evidence" value="ECO:0007669"/>
    <property type="project" value="InterPro"/>
</dbReference>
<dbReference type="PRINTS" id="PR00891">
    <property type="entry name" value="RABGDIREP"/>
</dbReference>
<evidence type="ECO:0000256" key="1">
    <source>
        <dbReference type="ARBA" id="ARBA00004496"/>
    </source>
</evidence>
<sequence length="504" mass="56801">MEEKLPESVDVVVLGTGLPEAILASACSRAGMSVLHLDRNEYYGGDWSSFTMSMVHEVAETKESKLTPEDVSRISDLLQNENEKLVELGDRKVIDDIEMTWQDENMKEKLEELGQMRRFSIDLVPKVLLSKGNMVQTLCDSQVSHYAEFKLVNRQLCPSESPERITLNPVPCSKGEIFQSSVLTMLEKRALMKFITFCTHWSTKAPEERREALGDHVDRPFSEFLAQMGVSEALQAVIIHTIGILQTRPTALSGMTSSCEFMDSVGFYGPSPFLFPLYGCGELSQCFCRLAAVFGSLYCLGRPVQALVKENGRITAVIANNERINCRHVIMSSRFVPEDVPIQNRLEIDRIVFATDKSIKEAEKEQITLLNLASLRPEAEISRVIEAGFEACTAPKGHFLVHATGTREGGACVDEILERIFRENDVHPYWKMSFTANSMKFDAGEVGENVICAPPVDANIHYSSVIEECRQLFCATWPDLDFLPRKMKKEEEEEEEEEEKEEDD</sequence>
<dbReference type="WBParaSite" id="Csp11.Scaffold630.g20285.t1">
    <property type="protein sequence ID" value="Csp11.Scaffold630.g20285.t1"/>
    <property type="gene ID" value="Csp11.Scaffold630.g20285"/>
</dbReference>
<proteinExistence type="inferred from homology"/>
<dbReference type="InterPro" id="IPR036188">
    <property type="entry name" value="FAD/NAD-bd_sf"/>
</dbReference>
<protein>
    <submittedName>
        <fullName evidence="6">Rab proteins geranylgeranyltransferase component A</fullName>
    </submittedName>
</protein>
<evidence type="ECO:0000313" key="5">
    <source>
        <dbReference type="Proteomes" id="UP000095282"/>
    </source>
</evidence>
<dbReference type="eggNOG" id="KOG4405">
    <property type="taxonomic scope" value="Eukaryota"/>
</dbReference>
<dbReference type="GO" id="GO:0005092">
    <property type="term" value="F:GDP-dissociation inhibitor activity"/>
    <property type="evidence" value="ECO:0007669"/>
    <property type="project" value="InterPro"/>
</dbReference>
<comment type="similarity">
    <text evidence="2">Belongs to the Rab GDI family.</text>
</comment>
<dbReference type="AlphaFoldDB" id="A0A1I7UXD1"/>
<keyword evidence="4" id="KW-0963">Cytoplasm</keyword>
<keyword evidence="5" id="KW-1185">Reference proteome</keyword>
<comment type="subcellular location">
    <subcellularLocation>
        <location evidence="1">Cytoplasm</location>
    </subcellularLocation>
</comment>
<dbReference type="Proteomes" id="UP000095282">
    <property type="component" value="Unplaced"/>
</dbReference>
<dbReference type="Gene3D" id="3.30.519.10">
    <property type="entry name" value="Guanine Nucleotide Dissociation Inhibitor, domain 2"/>
    <property type="match status" value="1"/>
</dbReference>
<name>A0A1I7UXD1_9PELO</name>
<dbReference type="GO" id="GO:0005634">
    <property type="term" value="C:nucleus"/>
    <property type="evidence" value="ECO:0007669"/>
    <property type="project" value="TreeGrafter"/>
</dbReference>
<dbReference type="Gene3D" id="1.10.405.10">
    <property type="entry name" value="Guanine Nucleotide Dissociation Inhibitor, domain 1"/>
    <property type="match status" value="1"/>
</dbReference>
<dbReference type="Pfam" id="PF00996">
    <property type="entry name" value="GDI"/>
    <property type="match status" value="2"/>
</dbReference>
<dbReference type="GO" id="GO:0005968">
    <property type="term" value="C:Rab-protein geranylgeranyltransferase complex"/>
    <property type="evidence" value="ECO:0007669"/>
    <property type="project" value="InterPro"/>
</dbReference>
<dbReference type="InterPro" id="IPR001738">
    <property type="entry name" value="Rab_escort"/>
</dbReference>
<dbReference type="GO" id="GO:0016192">
    <property type="term" value="P:vesicle-mediated transport"/>
    <property type="evidence" value="ECO:0007669"/>
    <property type="project" value="TreeGrafter"/>
</dbReference>
<evidence type="ECO:0000313" key="6">
    <source>
        <dbReference type="WBParaSite" id="Csp11.Scaffold630.g20285.t1"/>
    </source>
</evidence>
<dbReference type="GO" id="GO:0005829">
    <property type="term" value="C:cytosol"/>
    <property type="evidence" value="ECO:0007669"/>
    <property type="project" value="TreeGrafter"/>
</dbReference>
<organism evidence="5 6">
    <name type="scientific">Caenorhabditis tropicalis</name>
    <dbReference type="NCBI Taxonomy" id="1561998"/>
    <lineage>
        <taxon>Eukaryota</taxon>
        <taxon>Metazoa</taxon>
        <taxon>Ecdysozoa</taxon>
        <taxon>Nematoda</taxon>
        <taxon>Chromadorea</taxon>
        <taxon>Rhabditida</taxon>
        <taxon>Rhabditina</taxon>
        <taxon>Rhabditomorpha</taxon>
        <taxon>Rhabditoidea</taxon>
        <taxon>Rhabditidae</taxon>
        <taxon>Peloderinae</taxon>
        <taxon>Caenorhabditis</taxon>
    </lineage>
</organism>
<evidence type="ECO:0000256" key="2">
    <source>
        <dbReference type="ARBA" id="ARBA00005593"/>
    </source>
</evidence>
<accession>A0A1I7UXD1</accession>
<evidence type="ECO:0000256" key="3">
    <source>
        <dbReference type="ARBA" id="ARBA00022468"/>
    </source>
</evidence>
<keyword evidence="3" id="KW-0343">GTPase activation</keyword>
<dbReference type="InterPro" id="IPR018203">
    <property type="entry name" value="GDP_dissociation_inhibitor"/>
</dbReference>
<dbReference type="PANTHER" id="PTHR11787:SF4">
    <property type="entry name" value="CHM, RAB ESCORT PROTEIN 1"/>
    <property type="match status" value="1"/>
</dbReference>
<dbReference type="PANTHER" id="PTHR11787">
    <property type="entry name" value="RAB GDP-DISSOCIATION INHIBITOR"/>
    <property type="match status" value="1"/>
</dbReference>
<dbReference type="SUPFAM" id="SSF51905">
    <property type="entry name" value="FAD/NAD(P)-binding domain"/>
    <property type="match status" value="1"/>
</dbReference>
<dbReference type="STRING" id="1561998.A0A1I7UXD1"/>